<protein>
    <submittedName>
        <fullName evidence="1">Uncharacterized protein</fullName>
    </submittedName>
</protein>
<organism evidence="1 2">
    <name type="scientific">Pyropia yezoensis</name>
    <name type="common">Susabi-nori</name>
    <name type="synonym">Porphyra yezoensis</name>
    <dbReference type="NCBI Taxonomy" id="2788"/>
    <lineage>
        <taxon>Eukaryota</taxon>
        <taxon>Rhodophyta</taxon>
        <taxon>Bangiophyceae</taxon>
        <taxon>Bangiales</taxon>
        <taxon>Bangiaceae</taxon>
        <taxon>Pyropia</taxon>
    </lineage>
</organism>
<evidence type="ECO:0000313" key="2">
    <source>
        <dbReference type="Proteomes" id="UP000798662"/>
    </source>
</evidence>
<sequence length="316" mass="33222">MAPCAFVPAVSAGALVARPAAVGTCRHVPAAAPATHGVRMLMGGGKGNEAGGKNPFGALGNMGNIMDAVKKAQQFTESAKELQDELKETEIEATAREGMVKVVLTGQQTPISVTIAPELLEEGADSVSSAVTDAVKAAHSRSLEYMRERLGGLTSGTLRIVPRSLRIFVGVWVSCGWWFGLCQGAGHPAVTAVRCQCLLLGRLADSSFCVWCDCGFWSGGGPWLSGLVFSLIGLVAPAPLCRLRIAAAATPVRFFGCAGSRDLSEWRPRAYWGWCVKKILCPLVWRHAAVHPCITACLSTTAAFSSPVPSSVARGV</sequence>
<keyword evidence="2" id="KW-1185">Reference proteome</keyword>
<comment type="caution">
    <text evidence="1">The sequence shown here is derived from an EMBL/GenBank/DDBJ whole genome shotgun (WGS) entry which is preliminary data.</text>
</comment>
<name>A0ACC3BL05_PYRYE</name>
<reference evidence="1" key="1">
    <citation type="submission" date="2019-11" db="EMBL/GenBank/DDBJ databases">
        <title>Nori genome reveals adaptations in red seaweeds to the harsh intertidal environment.</title>
        <authorList>
            <person name="Wang D."/>
            <person name="Mao Y."/>
        </authorList>
    </citation>
    <scope>NUCLEOTIDE SEQUENCE</scope>
    <source>
        <tissue evidence="1">Gametophyte</tissue>
    </source>
</reference>
<dbReference type="Proteomes" id="UP000798662">
    <property type="component" value="Chromosome 1"/>
</dbReference>
<dbReference type="EMBL" id="CM020618">
    <property type="protein sequence ID" value="KAK1858608.1"/>
    <property type="molecule type" value="Genomic_DNA"/>
</dbReference>
<evidence type="ECO:0000313" key="1">
    <source>
        <dbReference type="EMBL" id="KAK1858608.1"/>
    </source>
</evidence>
<proteinExistence type="predicted"/>
<accession>A0ACC3BL05</accession>
<gene>
    <name evidence="1" type="ORF">I4F81_001209</name>
</gene>